<name>A0ABP0N608_9DINO</name>
<evidence type="ECO:0000313" key="2">
    <source>
        <dbReference type="EMBL" id="CAK9058883.1"/>
    </source>
</evidence>
<evidence type="ECO:0000256" key="1">
    <source>
        <dbReference type="SAM" id="MobiDB-lite"/>
    </source>
</evidence>
<gene>
    <name evidence="2" type="ORF">CCMP2556_LOCUS29023</name>
</gene>
<dbReference type="InterPro" id="IPR006994">
    <property type="entry name" value="TCF25/Rqc1"/>
</dbReference>
<reference evidence="2 3" key="1">
    <citation type="submission" date="2024-02" db="EMBL/GenBank/DDBJ databases">
        <authorList>
            <person name="Chen Y."/>
            <person name="Shah S."/>
            <person name="Dougan E. K."/>
            <person name="Thang M."/>
            <person name="Chan C."/>
        </authorList>
    </citation>
    <scope>NUCLEOTIDE SEQUENCE [LARGE SCALE GENOMIC DNA]</scope>
</reference>
<dbReference type="Pfam" id="PF04910">
    <property type="entry name" value="Tcf25"/>
    <property type="match status" value="2"/>
</dbReference>
<evidence type="ECO:0000313" key="3">
    <source>
        <dbReference type="Proteomes" id="UP001642484"/>
    </source>
</evidence>
<proteinExistence type="predicted"/>
<sequence length="544" mass="61322">MQDEEDEEVKNEDNEENEEELLDIVKEKSKFLEEDAVDLAEAEDYLSCFCIAAEACGFAALIGSDTDENCDDAGGYACDNSAVKPEPAQAVEVSSKQRKAKKEVAWKQSSCVLALAKPFFNADRERRRLFKVKTTLLSPGTKEPRKGIKLRGINEGRFLHYRRLFLVEPTPDDGWPRPDGCAKMVPDESQCFRIETTPEHSKVLLEFAACSMLHDPQMIHNFLMEYPFCVEGLLVYSEIARQSGEHQQAFQILRRAVYATECGFDGAFSPFQETQVPMLRGEACCSISWPRVRVQLAEDPSWPGWSWFTTLWGYMLALASQGLPRTAFEVCKLILAMTLPNDPTHSLVHLDYFALRAEEYDVLLEISEKLNPPCPLPNNTIVRLDFCLPNFAYSAALAHYLRRSIKDEDEAAALSTISVQDLTTPPQKMLLQPTEDGPSPPHLALMRAMLLFPRTLRSILETLGISLNASASGSPCKLSWSELLDRSPLKGETHILHQQHFLAHALVSDAFVQRCATFFRSEKMLRWLHACTGRLVQMCESSLF</sequence>
<comment type="caution">
    <text evidence="2">The sequence shown here is derived from an EMBL/GenBank/DDBJ whole genome shotgun (WGS) entry which is preliminary data.</text>
</comment>
<protein>
    <recommendedName>
        <fullName evidence="4">Nuclear pore complex protein Nup85</fullName>
    </recommendedName>
</protein>
<dbReference type="Proteomes" id="UP001642484">
    <property type="component" value="Unassembled WGS sequence"/>
</dbReference>
<evidence type="ECO:0008006" key="4">
    <source>
        <dbReference type="Google" id="ProtNLM"/>
    </source>
</evidence>
<dbReference type="EMBL" id="CAXAMN010021374">
    <property type="protein sequence ID" value="CAK9058883.1"/>
    <property type="molecule type" value="Genomic_DNA"/>
</dbReference>
<keyword evidence="3" id="KW-1185">Reference proteome</keyword>
<accession>A0ABP0N608</accession>
<dbReference type="PANTHER" id="PTHR22684">
    <property type="entry name" value="NULP1-RELATED"/>
    <property type="match status" value="1"/>
</dbReference>
<dbReference type="PANTHER" id="PTHR22684:SF0">
    <property type="entry name" value="RIBOSOME QUALITY CONTROL COMPLEX SUBUNIT TCF25"/>
    <property type="match status" value="1"/>
</dbReference>
<organism evidence="2 3">
    <name type="scientific">Durusdinium trenchii</name>
    <dbReference type="NCBI Taxonomy" id="1381693"/>
    <lineage>
        <taxon>Eukaryota</taxon>
        <taxon>Sar</taxon>
        <taxon>Alveolata</taxon>
        <taxon>Dinophyceae</taxon>
        <taxon>Suessiales</taxon>
        <taxon>Symbiodiniaceae</taxon>
        <taxon>Durusdinium</taxon>
    </lineage>
</organism>
<feature type="region of interest" description="Disordered" evidence="1">
    <location>
        <begin position="1"/>
        <end position="20"/>
    </location>
</feature>